<reference evidence="2" key="1">
    <citation type="submission" date="2016-09" db="EMBL/GenBank/DDBJ databases">
        <authorList>
            <person name="Varghese N."/>
            <person name="Submissions S."/>
        </authorList>
    </citation>
    <scope>NUCLEOTIDE SEQUENCE [LARGE SCALE GENOMIC DNA]</scope>
    <source>
        <strain evidence="2">JS23</strain>
    </source>
</reference>
<dbReference type="STRING" id="1770053.SAMN05216551_107171"/>
<accession>A0A1H2PQV9</accession>
<evidence type="ECO:0000313" key="2">
    <source>
        <dbReference type="Proteomes" id="UP000243719"/>
    </source>
</evidence>
<evidence type="ECO:0000313" key="1">
    <source>
        <dbReference type="EMBL" id="SDV49235.1"/>
    </source>
</evidence>
<proteinExistence type="predicted"/>
<name>A0A1H2PQV9_9BURK</name>
<protein>
    <submittedName>
        <fullName evidence="1">Uncharacterized protein</fullName>
    </submittedName>
</protein>
<dbReference type="Proteomes" id="UP000243719">
    <property type="component" value="Unassembled WGS sequence"/>
</dbReference>
<dbReference type="AlphaFoldDB" id="A0A1H2PQV9"/>
<gene>
    <name evidence="1" type="ORF">SAMN05216551_107171</name>
</gene>
<sequence>MLSFSLPGPGDSTPPDYFARDTVDFDSQIAGLIDSRVSLRKRFASDALVLQAFAWAQPSDADAFRAAVAACPQFAALYDRLLREDVTDDIEAEIGRAVSQ</sequence>
<dbReference type="RefSeq" id="WP_091909017.1">
    <property type="nucleotide sequence ID" value="NZ_FNLO01000007.1"/>
</dbReference>
<organism evidence="1 2">
    <name type="scientific">Chitinasiproducens palmae</name>
    <dbReference type="NCBI Taxonomy" id="1770053"/>
    <lineage>
        <taxon>Bacteria</taxon>
        <taxon>Pseudomonadati</taxon>
        <taxon>Pseudomonadota</taxon>
        <taxon>Betaproteobacteria</taxon>
        <taxon>Burkholderiales</taxon>
        <taxon>Burkholderiaceae</taxon>
        <taxon>Chitinasiproducens</taxon>
    </lineage>
</organism>
<keyword evidence="2" id="KW-1185">Reference proteome</keyword>
<dbReference type="EMBL" id="FNLO01000007">
    <property type="protein sequence ID" value="SDV49235.1"/>
    <property type="molecule type" value="Genomic_DNA"/>
</dbReference>